<evidence type="ECO:0000256" key="2">
    <source>
        <dbReference type="ARBA" id="ARBA00022448"/>
    </source>
</evidence>
<dbReference type="EMBL" id="QUZK01000049">
    <property type="protein sequence ID" value="RFF29287.1"/>
    <property type="molecule type" value="Genomic_DNA"/>
</dbReference>
<dbReference type="GO" id="GO:0005886">
    <property type="term" value="C:plasma membrane"/>
    <property type="evidence" value="ECO:0007669"/>
    <property type="project" value="UniProtKB-UniRule"/>
</dbReference>
<evidence type="ECO:0000256" key="9">
    <source>
        <dbReference type="HAMAP-Rule" id="MF_00422"/>
    </source>
</evidence>
<comment type="caution">
    <text evidence="9">Lacks conserved residue(s) required for the propagation of feature annotation.</text>
</comment>
<dbReference type="InterPro" id="IPR038379">
    <property type="entry name" value="SecE_sf"/>
</dbReference>
<keyword evidence="11" id="KW-1185">Reference proteome</keyword>
<gene>
    <name evidence="9 10" type="primary">secE</name>
    <name evidence="10" type="ORF">DZC52_13775</name>
</gene>
<dbReference type="InterPro" id="IPR005807">
    <property type="entry name" value="SecE_bac"/>
</dbReference>
<dbReference type="InterPro" id="IPR001901">
    <property type="entry name" value="Translocase_SecE/Sec61-g"/>
</dbReference>
<keyword evidence="8 9" id="KW-0472">Membrane</keyword>
<sequence>MAAEKTSARDYLIWSIGLLIVAAGFYGFYQFSGDVITPIRAVGLLVAIVIAAFVIAQTTRGREFFSFLREADVERRKVVWPTRSETVQTTLVVIVLTIIASIVLFILDTIFGWVIRQLIGAGGS</sequence>
<dbReference type="PANTHER" id="PTHR33910">
    <property type="entry name" value="PROTEIN TRANSLOCASE SUBUNIT SECE"/>
    <property type="match status" value="1"/>
</dbReference>
<dbReference type="HAMAP" id="MF_00422">
    <property type="entry name" value="SecE"/>
    <property type="match status" value="1"/>
</dbReference>
<evidence type="ECO:0000256" key="1">
    <source>
        <dbReference type="ARBA" id="ARBA00004370"/>
    </source>
</evidence>
<dbReference type="GO" id="GO:0008320">
    <property type="term" value="F:protein transmembrane transporter activity"/>
    <property type="evidence" value="ECO:0007669"/>
    <property type="project" value="UniProtKB-UniRule"/>
</dbReference>
<evidence type="ECO:0000256" key="7">
    <source>
        <dbReference type="ARBA" id="ARBA00023010"/>
    </source>
</evidence>
<feature type="transmembrane region" description="Helical" evidence="9">
    <location>
        <begin position="12"/>
        <end position="29"/>
    </location>
</feature>
<dbReference type="GO" id="GO:0065002">
    <property type="term" value="P:intracellular protein transmembrane transport"/>
    <property type="evidence" value="ECO:0007669"/>
    <property type="project" value="UniProtKB-UniRule"/>
</dbReference>
<feature type="transmembrane region" description="Helical" evidence="9">
    <location>
        <begin position="91"/>
        <end position="115"/>
    </location>
</feature>
<evidence type="ECO:0000256" key="5">
    <source>
        <dbReference type="ARBA" id="ARBA00022927"/>
    </source>
</evidence>
<reference evidence="10 11" key="1">
    <citation type="submission" date="2018-08" db="EMBL/GenBank/DDBJ databases">
        <title>Wenzhouxiangella salilacus sp. nov., a novel bacterium isolated from a saline lake in Xinjiang Province, China.</title>
        <authorList>
            <person name="Han S."/>
        </authorList>
    </citation>
    <scope>NUCLEOTIDE SEQUENCE [LARGE SCALE GENOMIC DNA]</scope>
    <source>
        <strain evidence="10 11">XDB06</strain>
    </source>
</reference>
<evidence type="ECO:0000256" key="3">
    <source>
        <dbReference type="ARBA" id="ARBA00022475"/>
    </source>
</evidence>
<comment type="caution">
    <text evidence="10">The sequence shown here is derived from an EMBL/GenBank/DDBJ whole genome shotgun (WGS) entry which is preliminary data.</text>
</comment>
<proteinExistence type="inferred from homology"/>
<evidence type="ECO:0000313" key="10">
    <source>
        <dbReference type="EMBL" id="RFF29287.1"/>
    </source>
</evidence>
<keyword evidence="5 9" id="KW-0653">Protein transport</keyword>
<dbReference type="PANTHER" id="PTHR33910:SF1">
    <property type="entry name" value="PROTEIN TRANSLOCASE SUBUNIT SECE"/>
    <property type="match status" value="1"/>
</dbReference>
<evidence type="ECO:0000256" key="8">
    <source>
        <dbReference type="ARBA" id="ARBA00023136"/>
    </source>
</evidence>
<organism evidence="10 11">
    <name type="scientific">Wenzhouxiangella sediminis</name>
    <dbReference type="NCBI Taxonomy" id="1792836"/>
    <lineage>
        <taxon>Bacteria</taxon>
        <taxon>Pseudomonadati</taxon>
        <taxon>Pseudomonadota</taxon>
        <taxon>Gammaproteobacteria</taxon>
        <taxon>Chromatiales</taxon>
        <taxon>Wenzhouxiangellaceae</taxon>
        <taxon>Wenzhouxiangella</taxon>
    </lineage>
</organism>
<accession>A0A3E1K5G4</accession>
<name>A0A3E1K5G4_9GAMM</name>
<dbReference type="GO" id="GO:0009306">
    <property type="term" value="P:protein secretion"/>
    <property type="evidence" value="ECO:0007669"/>
    <property type="project" value="UniProtKB-UniRule"/>
</dbReference>
<keyword evidence="7 9" id="KW-0811">Translocation</keyword>
<comment type="function">
    <text evidence="9">Essential subunit of the Sec protein translocation channel SecYEG. Clamps together the 2 halves of SecY. May contact the channel plug during translocation.</text>
</comment>
<dbReference type="OrthoDB" id="9806365at2"/>
<evidence type="ECO:0000256" key="4">
    <source>
        <dbReference type="ARBA" id="ARBA00022692"/>
    </source>
</evidence>
<dbReference type="GO" id="GO:0006605">
    <property type="term" value="P:protein targeting"/>
    <property type="evidence" value="ECO:0007669"/>
    <property type="project" value="UniProtKB-UniRule"/>
</dbReference>
<comment type="similarity">
    <text evidence="9">Belongs to the SecE/SEC61-gamma family.</text>
</comment>
<feature type="transmembrane region" description="Helical" evidence="9">
    <location>
        <begin position="35"/>
        <end position="56"/>
    </location>
</feature>
<dbReference type="RefSeq" id="WP_116651731.1">
    <property type="nucleotide sequence ID" value="NZ_QUZK01000049.1"/>
</dbReference>
<dbReference type="NCBIfam" id="TIGR00964">
    <property type="entry name" value="secE_bact"/>
    <property type="match status" value="1"/>
</dbReference>
<keyword evidence="3 9" id="KW-1003">Cell membrane</keyword>
<protein>
    <recommendedName>
        <fullName evidence="9">Protein translocase subunit SecE</fullName>
    </recommendedName>
</protein>
<dbReference type="PRINTS" id="PR01650">
    <property type="entry name" value="SECETRNLCASE"/>
</dbReference>
<evidence type="ECO:0000313" key="11">
    <source>
        <dbReference type="Proteomes" id="UP000260351"/>
    </source>
</evidence>
<comment type="subcellular location">
    <subcellularLocation>
        <location evidence="1">Membrane</location>
    </subcellularLocation>
</comment>
<keyword evidence="2 9" id="KW-0813">Transport</keyword>
<keyword evidence="4 9" id="KW-0812">Transmembrane</keyword>
<dbReference type="Gene3D" id="1.20.5.1030">
    <property type="entry name" value="Preprotein translocase secy subunit"/>
    <property type="match status" value="1"/>
</dbReference>
<keyword evidence="6 9" id="KW-1133">Transmembrane helix</keyword>
<dbReference type="AlphaFoldDB" id="A0A3E1K5G4"/>
<dbReference type="Proteomes" id="UP000260351">
    <property type="component" value="Unassembled WGS sequence"/>
</dbReference>
<dbReference type="GO" id="GO:0043952">
    <property type="term" value="P:protein transport by the Sec complex"/>
    <property type="evidence" value="ECO:0007669"/>
    <property type="project" value="UniProtKB-UniRule"/>
</dbReference>
<comment type="subunit">
    <text evidence="9">Component of the Sec protein translocase complex. Heterotrimer consisting of SecY, SecE and SecG subunits. The heterotrimers can form oligomers, although 1 heterotrimer is thought to be able to translocate proteins. Interacts with the ribosome. Interacts with SecDF, and other proteins may be involved. Interacts with SecA.</text>
</comment>
<evidence type="ECO:0000256" key="6">
    <source>
        <dbReference type="ARBA" id="ARBA00022989"/>
    </source>
</evidence>
<dbReference type="Pfam" id="PF00584">
    <property type="entry name" value="SecE"/>
    <property type="match status" value="1"/>
</dbReference>